<protein>
    <submittedName>
        <fullName evidence="1">Uncharacterized protein</fullName>
    </submittedName>
</protein>
<evidence type="ECO:0000313" key="2">
    <source>
        <dbReference type="Proteomes" id="UP000235897"/>
    </source>
</evidence>
<accession>A0A2N8SZ24</accession>
<proteinExistence type="predicted"/>
<comment type="caution">
    <text evidence="1">The sequence shown here is derived from an EMBL/GenBank/DDBJ whole genome shotgun (WGS) entry which is preliminary data.</text>
</comment>
<gene>
    <name evidence="1" type="ORF">CXL00_01375</name>
</gene>
<dbReference type="OrthoDB" id="6162547at2"/>
<name>A0A2N8SZ24_STUST</name>
<organism evidence="1 2">
    <name type="scientific">Stutzerimonas stutzeri</name>
    <name type="common">Pseudomonas stutzeri</name>
    <dbReference type="NCBI Taxonomy" id="316"/>
    <lineage>
        <taxon>Bacteria</taxon>
        <taxon>Pseudomonadati</taxon>
        <taxon>Pseudomonadota</taxon>
        <taxon>Gammaproteobacteria</taxon>
        <taxon>Pseudomonadales</taxon>
        <taxon>Pseudomonadaceae</taxon>
        <taxon>Stutzerimonas</taxon>
    </lineage>
</organism>
<dbReference type="EMBL" id="POUW01000001">
    <property type="protein sequence ID" value="PNG07742.1"/>
    <property type="molecule type" value="Genomic_DNA"/>
</dbReference>
<sequence>MKSYMRSFLILLLVLALPINGMAQLLMPVGSSAHHVMLDMEGMEAMAASHALMSGVSGAEPECCEGHEQGKTTVCKTGQECKTLSLLQIVAAKAQLVPAARPVTTPYNDQIPSRLLDVVWHPPRV</sequence>
<dbReference type="Proteomes" id="UP000235897">
    <property type="component" value="Unassembled WGS sequence"/>
</dbReference>
<dbReference type="AlphaFoldDB" id="A0A2N8SZ24"/>
<dbReference type="RefSeq" id="WP_100549739.1">
    <property type="nucleotide sequence ID" value="NZ_JAMOIG010000020.1"/>
</dbReference>
<reference evidence="1 2" key="1">
    <citation type="submission" date="2018-01" db="EMBL/GenBank/DDBJ databases">
        <title>Denitrification phenotypes of diverse strains of Pseudomonas stutzeri.</title>
        <authorList>
            <person name="Milligan D.A."/>
            <person name="Bergaust L."/>
            <person name="Bakken L.R."/>
            <person name="Frostegard A."/>
        </authorList>
    </citation>
    <scope>NUCLEOTIDE SEQUENCE [LARGE SCALE GENOMIC DNA]</scope>
    <source>
        <strain evidence="1 2">28a3</strain>
    </source>
</reference>
<evidence type="ECO:0000313" key="1">
    <source>
        <dbReference type="EMBL" id="PNG07742.1"/>
    </source>
</evidence>